<protein>
    <submittedName>
        <fullName evidence="3">Uncharacterized protein</fullName>
    </submittedName>
</protein>
<dbReference type="EMBL" id="QGMF01000079">
    <property type="protein sequence ID" value="TVY19924.1"/>
    <property type="molecule type" value="Genomic_DNA"/>
</dbReference>
<feature type="coiled-coil region" evidence="1">
    <location>
        <begin position="49"/>
        <end position="125"/>
    </location>
</feature>
<dbReference type="OrthoDB" id="3561697at2759"/>
<gene>
    <name evidence="3" type="ORF">LARI1_G002653</name>
</gene>
<feature type="region of interest" description="Disordered" evidence="2">
    <location>
        <begin position="1"/>
        <end position="47"/>
    </location>
</feature>
<name>A0A8T9BIM0_9HELO</name>
<dbReference type="Gene3D" id="1.20.5.1700">
    <property type="match status" value="1"/>
</dbReference>
<organism evidence="3 4">
    <name type="scientific">Lachnellula arida</name>
    <dbReference type="NCBI Taxonomy" id="1316785"/>
    <lineage>
        <taxon>Eukaryota</taxon>
        <taxon>Fungi</taxon>
        <taxon>Dikarya</taxon>
        <taxon>Ascomycota</taxon>
        <taxon>Pezizomycotina</taxon>
        <taxon>Leotiomycetes</taxon>
        <taxon>Helotiales</taxon>
        <taxon>Lachnaceae</taxon>
        <taxon>Lachnellula</taxon>
    </lineage>
</organism>
<keyword evidence="1" id="KW-0175">Coiled coil</keyword>
<dbReference type="AlphaFoldDB" id="A0A8T9BIM0"/>
<reference evidence="3 4" key="1">
    <citation type="submission" date="2018-05" db="EMBL/GenBank/DDBJ databases">
        <title>Whole genome sequencing for identification of molecular markers to develop diagnostic detection tools for the regulated plant pathogen Lachnellula willkommii.</title>
        <authorList>
            <person name="Giroux E."/>
            <person name="Bilodeau G."/>
        </authorList>
    </citation>
    <scope>NUCLEOTIDE SEQUENCE [LARGE SCALE GENOMIC DNA]</scope>
    <source>
        <strain evidence="3 4">CBS 203.66</strain>
    </source>
</reference>
<keyword evidence="4" id="KW-1185">Reference proteome</keyword>
<dbReference type="Proteomes" id="UP000469559">
    <property type="component" value="Unassembled WGS sequence"/>
</dbReference>
<accession>A0A8T9BIM0</accession>
<evidence type="ECO:0000256" key="2">
    <source>
        <dbReference type="SAM" id="MobiDB-lite"/>
    </source>
</evidence>
<evidence type="ECO:0000313" key="3">
    <source>
        <dbReference type="EMBL" id="TVY19924.1"/>
    </source>
</evidence>
<proteinExistence type="predicted"/>
<evidence type="ECO:0000256" key="1">
    <source>
        <dbReference type="SAM" id="Coils"/>
    </source>
</evidence>
<evidence type="ECO:0000313" key="4">
    <source>
        <dbReference type="Proteomes" id="UP000469559"/>
    </source>
</evidence>
<sequence>MPHKKHAYIERGPNGRNRFVIPRGRRHSGSSEHDSYTPNERPSAAQGRMEALEIQIGQLQNRLSFEQSNNWTARRENERLTAENYNLQAQLEDERREVKRLDDMLFALEKKHEKLEDKYKQLKRGSRSRSEGSDYRRVYEEKSAEVEMLRVRLAERDELIRLHATRISEKNDLLRERAVTIAYFKDYLRTHGFRVED</sequence>
<comment type="caution">
    <text evidence="3">The sequence shown here is derived from an EMBL/GenBank/DDBJ whole genome shotgun (WGS) entry which is preliminary data.</text>
</comment>